<sequence length="300" mass="33098">MSDPMQDLGWMRLLVEIERRGSLSAAAIALRLSQPAVSYQVRNLEQRFGVALLQRLHRGVRFTEEGRRLLQIAIRAVEDIDALERSLAAARRRPTVRLTTDYAFSGLWLLPRMQAFRADNPTLDLQIVASQRLGPHWRDSADVAVAFGARPDFDGDAILLMSERVVPVCSPAFAERLGTRESALSGLATRIHLDAEATSPWLDWQSYLRECGVTLPNEHGPGDLRFNTYSMVIQAALGGAGLALGWRGIVDQLLDAGLLTAAGPEVEIADRGYWLVTGHKSEPALHLASWLESQVKDRAG</sequence>
<dbReference type="PANTHER" id="PTHR30537">
    <property type="entry name" value="HTH-TYPE TRANSCRIPTIONAL REGULATOR"/>
    <property type="match status" value="1"/>
</dbReference>
<feature type="domain" description="HTH lysR-type" evidence="5">
    <location>
        <begin position="6"/>
        <end position="63"/>
    </location>
</feature>
<dbReference type="FunFam" id="1.10.10.10:FF:000001">
    <property type="entry name" value="LysR family transcriptional regulator"/>
    <property type="match status" value="1"/>
</dbReference>
<dbReference type="InterPro" id="IPR058163">
    <property type="entry name" value="LysR-type_TF_proteobact-type"/>
</dbReference>
<dbReference type="SUPFAM" id="SSF53850">
    <property type="entry name" value="Periplasmic binding protein-like II"/>
    <property type="match status" value="1"/>
</dbReference>
<keyword evidence="4" id="KW-0804">Transcription</keyword>
<dbReference type="GO" id="GO:0003700">
    <property type="term" value="F:DNA-binding transcription factor activity"/>
    <property type="evidence" value="ECO:0007669"/>
    <property type="project" value="InterPro"/>
</dbReference>
<evidence type="ECO:0000256" key="3">
    <source>
        <dbReference type="ARBA" id="ARBA00023125"/>
    </source>
</evidence>
<dbReference type="AlphaFoldDB" id="A0A4S8PBZ6"/>
<evidence type="ECO:0000313" key="7">
    <source>
        <dbReference type="Proteomes" id="UP000308828"/>
    </source>
</evidence>
<evidence type="ECO:0000256" key="2">
    <source>
        <dbReference type="ARBA" id="ARBA00023015"/>
    </source>
</evidence>
<keyword evidence="3" id="KW-0238">DNA-binding</keyword>
<dbReference type="PRINTS" id="PR00039">
    <property type="entry name" value="HTHLYSR"/>
</dbReference>
<dbReference type="InterPro" id="IPR000847">
    <property type="entry name" value="LysR_HTH_N"/>
</dbReference>
<dbReference type="Gene3D" id="1.10.10.10">
    <property type="entry name" value="Winged helix-like DNA-binding domain superfamily/Winged helix DNA-binding domain"/>
    <property type="match status" value="1"/>
</dbReference>
<name>A0A4S8PBZ6_9HYPH</name>
<dbReference type="PANTHER" id="PTHR30537:SF26">
    <property type="entry name" value="GLYCINE CLEAVAGE SYSTEM TRANSCRIPTIONAL ACTIVATOR"/>
    <property type="match status" value="1"/>
</dbReference>
<gene>
    <name evidence="6" type="ORF">FAA97_05700</name>
</gene>
<keyword evidence="2" id="KW-0805">Transcription regulation</keyword>
<dbReference type="InterPro" id="IPR036390">
    <property type="entry name" value="WH_DNA-bd_sf"/>
</dbReference>
<dbReference type="Pfam" id="PF00126">
    <property type="entry name" value="HTH_1"/>
    <property type="match status" value="1"/>
</dbReference>
<reference evidence="6 7" key="1">
    <citation type="submission" date="2019-04" db="EMBL/GenBank/DDBJ databases">
        <title>Genome sequence of strain shin9-1.</title>
        <authorList>
            <person name="Gao J."/>
            <person name="Sun J."/>
        </authorList>
    </citation>
    <scope>NUCLEOTIDE SEQUENCE [LARGE SCALE GENOMIC DNA]</scope>
    <source>
        <strain evidence="7">shin9-1</strain>
    </source>
</reference>
<organism evidence="6 7">
    <name type="scientific">Peteryoungia ipomoeae</name>
    <dbReference type="NCBI Taxonomy" id="1210932"/>
    <lineage>
        <taxon>Bacteria</taxon>
        <taxon>Pseudomonadati</taxon>
        <taxon>Pseudomonadota</taxon>
        <taxon>Alphaproteobacteria</taxon>
        <taxon>Hyphomicrobiales</taxon>
        <taxon>Rhizobiaceae</taxon>
        <taxon>Peteryoungia</taxon>
    </lineage>
</organism>
<dbReference type="RefSeq" id="WP_136597515.1">
    <property type="nucleotide sequence ID" value="NZ_STGV01000001.1"/>
</dbReference>
<comment type="similarity">
    <text evidence="1">Belongs to the LysR transcriptional regulatory family.</text>
</comment>
<dbReference type="SUPFAM" id="SSF46785">
    <property type="entry name" value="Winged helix' DNA-binding domain"/>
    <property type="match status" value="1"/>
</dbReference>
<comment type="caution">
    <text evidence="6">The sequence shown here is derived from an EMBL/GenBank/DDBJ whole genome shotgun (WGS) entry which is preliminary data.</text>
</comment>
<accession>A0A4S8PBZ6</accession>
<evidence type="ECO:0000313" key="6">
    <source>
        <dbReference type="EMBL" id="THV25679.1"/>
    </source>
</evidence>
<keyword evidence="7" id="KW-1185">Reference proteome</keyword>
<dbReference type="InterPro" id="IPR005119">
    <property type="entry name" value="LysR_subst-bd"/>
</dbReference>
<protein>
    <submittedName>
        <fullName evidence="6">LysR family transcriptional regulator</fullName>
    </submittedName>
</protein>
<dbReference type="GO" id="GO:0006351">
    <property type="term" value="P:DNA-templated transcription"/>
    <property type="evidence" value="ECO:0007669"/>
    <property type="project" value="TreeGrafter"/>
</dbReference>
<dbReference type="EMBL" id="STGV01000001">
    <property type="protein sequence ID" value="THV25679.1"/>
    <property type="molecule type" value="Genomic_DNA"/>
</dbReference>
<dbReference type="Proteomes" id="UP000308828">
    <property type="component" value="Unassembled WGS sequence"/>
</dbReference>
<dbReference type="Pfam" id="PF03466">
    <property type="entry name" value="LysR_substrate"/>
    <property type="match status" value="1"/>
</dbReference>
<proteinExistence type="inferred from homology"/>
<evidence type="ECO:0000256" key="4">
    <source>
        <dbReference type="ARBA" id="ARBA00023163"/>
    </source>
</evidence>
<evidence type="ECO:0000256" key="1">
    <source>
        <dbReference type="ARBA" id="ARBA00009437"/>
    </source>
</evidence>
<dbReference type="InterPro" id="IPR036388">
    <property type="entry name" value="WH-like_DNA-bd_sf"/>
</dbReference>
<dbReference type="GO" id="GO:0043565">
    <property type="term" value="F:sequence-specific DNA binding"/>
    <property type="evidence" value="ECO:0007669"/>
    <property type="project" value="TreeGrafter"/>
</dbReference>
<evidence type="ECO:0000259" key="5">
    <source>
        <dbReference type="PROSITE" id="PS50931"/>
    </source>
</evidence>
<dbReference type="PROSITE" id="PS50931">
    <property type="entry name" value="HTH_LYSR"/>
    <property type="match status" value="1"/>
</dbReference>
<dbReference type="OrthoDB" id="9794694at2"/>
<dbReference type="Gene3D" id="3.40.190.10">
    <property type="entry name" value="Periplasmic binding protein-like II"/>
    <property type="match status" value="2"/>
</dbReference>